<dbReference type="EMBL" id="FQUB01000136">
    <property type="protein sequence ID" value="SHG05085.1"/>
    <property type="molecule type" value="Genomic_DNA"/>
</dbReference>
<comment type="caution">
    <text evidence="1">The sequence shown here is derived from an EMBL/GenBank/DDBJ whole genome shotgun (WGS) entry which is preliminary data.</text>
</comment>
<evidence type="ECO:0000313" key="1">
    <source>
        <dbReference type="EMBL" id="SHG05085.1"/>
    </source>
</evidence>
<dbReference type="AlphaFoldDB" id="A0A8B4BYS3"/>
<reference evidence="1 2" key="1">
    <citation type="submission" date="2016-11" db="EMBL/GenBank/DDBJ databases">
        <authorList>
            <person name="Varghese N."/>
            <person name="Submissions S."/>
        </authorList>
    </citation>
    <scope>NUCLEOTIDE SEQUENCE [LARGE SCALE GENOMIC DNA]</scope>
    <source>
        <strain evidence="1 2">DSM 1</strain>
    </source>
</reference>
<accession>A0A8B4BYS3</accession>
<name>A0A8B4BYS3_HEYCO</name>
<proteinExistence type="predicted"/>
<evidence type="ECO:0000313" key="2">
    <source>
        <dbReference type="Proteomes" id="UP000184029"/>
    </source>
</evidence>
<gene>
    <name evidence="1" type="ORF">SAMN02745208_03102</name>
</gene>
<dbReference type="Proteomes" id="UP000184029">
    <property type="component" value="Unassembled WGS sequence"/>
</dbReference>
<protein>
    <submittedName>
        <fullName evidence="1">Uncharacterized protein</fullName>
    </submittedName>
</protein>
<organism evidence="1 2">
    <name type="scientific">Heyndrickxia coagulans DSM 1 = ATCC 7050</name>
    <dbReference type="NCBI Taxonomy" id="1121088"/>
    <lineage>
        <taxon>Bacteria</taxon>
        <taxon>Bacillati</taxon>
        <taxon>Bacillota</taxon>
        <taxon>Bacilli</taxon>
        <taxon>Bacillales</taxon>
        <taxon>Bacillaceae</taxon>
        <taxon>Heyndrickxia</taxon>
    </lineage>
</organism>
<sequence>MNLSALFTSQPPDIINMLLSGSINGFSISCPNNLHMFTTTRGRNFFRTPNQKFQGMCKILLEGANEWKKNGKTLYHLNVHLE</sequence>